<keyword evidence="1" id="KW-0378">Hydrolase</keyword>
<dbReference type="PANTHER" id="PTHR39328:SF1">
    <property type="entry name" value="BLL2871 PROTEIN"/>
    <property type="match status" value="1"/>
</dbReference>
<dbReference type="PANTHER" id="PTHR39328">
    <property type="entry name" value="BLL2871 PROTEIN"/>
    <property type="match status" value="1"/>
</dbReference>
<dbReference type="GO" id="GO:0016787">
    <property type="term" value="F:hydrolase activity"/>
    <property type="evidence" value="ECO:0007669"/>
    <property type="project" value="UniProtKB-KW"/>
</dbReference>
<dbReference type="EMBL" id="FNBL01000002">
    <property type="protein sequence ID" value="SDF02796.1"/>
    <property type="molecule type" value="Genomic_DNA"/>
</dbReference>
<gene>
    <name evidence="1" type="ORF">SAMN04488117_10241</name>
</gene>
<organism evidence="1 2">
    <name type="scientific">Celeribacter baekdonensis</name>
    <dbReference type="NCBI Taxonomy" id="875171"/>
    <lineage>
        <taxon>Bacteria</taxon>
        <taxon>Pseudomonadati</taxon>
        <taxon>Pseudomonadota</taxon>
        <taxon>Alphaproteobacteria</taxon>
        <taxon>Rhodobacterales</taxon>
        <taxon>Roseobacteraceae</taxon>
        <taxon>Celeribacter</taxon>
    </lineage>
</organism>
<dbReference type="RefSeq" id="WP_074641607.1">
    <property type="nucleotide sequence ID" value="NZ_FNBL01000002.1"/>
</dbReference>
<evidence type="ECO:0000313" key="2">
    <source>
        <dbReference type="Proteomes" id="UP000182284"/>
    </source>
</evidence>
<dbReference type="Gene3D" id="3.60.20.10">
    <property type="entry name" value="Glutamine Phosphoribosylpyrophosphate, subunit 1, domain 1"/>
    <property type="match status" value="1"/>
</dbReference>
<evidence type="ECO:0000313" key="1">
    <source>
        <dbReference type="EMBL" id="SDF02796.1"/>
    </source>
</evidence>
<protein>
    <submittedName>
        <fullName evidence="1">Uncharacterized conserved protein, Ntn-hydrolase superfamily</fullName>
    </submittedName>
</protein>
<dbReference type="OrthoDB" id="9790012at2"/>
<dbReference type="AlphaFoldDB" id="A0A1G7HR07"/>
<dbReference type="SUPFAM" id="SSF56235">
    <property type="entry name" value="N-terminal nucleophile aminohydrolases (Ntn hydrolases)"/>
    <property type="match status" value="1"/>
</dbReference>
<dbReference type="InterPro" id="IPR010430">
    <property type="entry name" value="DUF1028"/>
</dbReference>
<accession>A0A1G7HR07</accession>
<name>A0A1G7HR07_9RHOB</name>
<proteinExistence type="predicted"/>
<reference evidence="1 2" key="1">
    <citation type="submission" date="2016-10" db="EMBL/GenBank/DDBJ databases">
        <authorList>
            <person name="de Groot N.N."/>
        </authorList>
    </citation>
    <scope>NUCLEOTIDE SEQUENCE [LARGE SCALE GENOMIC DNA]</scope>
    <source>
        <strain evidence="1 2">DSM 27375</strain>
    </source>
</reference>
<dbReference type="Pfam" id="PF06267">
    <property type="entry name" value="DUF1028"/>
    <property type="match status" value="1"/>
</dbReference>
<sequence>MTFSILTYDEKTGVYAGAAATGSLCVGGWVLRGDIESGLCASQGTAPSTFWRDDAMRQLYAGAAATDVVASLTAADTGRDHRQLSVLDRSGDTAGFTGAESVAFADVIATPNLIVAGNMIQSRAVLEAMAESFRNSTGTPATRLLSALRTAEAAGSDVRGLQSAALLILNPLAPPIDLRIDQSDTPLDDLAALANKVSQPPYAHWLGEVPVKTDRTRAPVGPVAPAPIT</sequence>
<dbReference type="InterPro" id="IPR029055">
    <property type="entry name" value="Ntn_hydrolases_N"/>
</dbReference>
<dbReference type="Proteomes" id="UP000182284">
    <property type="component" value="Unassembled WGS sequence"/>
</dbReference>